<comment type="similarity">
    <text evidence="10">Belongs to the ELO family.</text>
</comment>
<evidence type="ECO:0000256" key="8">
    <source>
        <dbReference type="ARBA" id="ARBA00023136"/>
    </source>
</evidence>
<keyword evidence="2 10" id="KW-0444">Lipid biosynthesis</keyword>
<evidence type="ECO:0000256" key="5">
    <source>
        <dbReference type="ARBA" id="ARBA00022832"/>
    </source>
</evidence>
<evidence type="ECO:0000256" key="4">
    <source>
        <dbReference type="ARBA" id="ARBA00022692"/>
    </source>
</evidence>
<name>A0A9P0PUM8_ACAOB</name>
<evidence type="ECO:0000256" key="6">
    <source>
        <dbReference type="ARBA" id="ARBA00022989"/>
    </source>
</evidence>
<dbReference type="AlphaFoldDB" id="A0A9P0PUM8"/>
<comment type="caution">
    <text evidence="11">The sequence shown here is derived from an EMBL/GenBank/DDBJ whole genome shotgun (WGS) entry which is preliminary data.</text>
</comment>
<feature type="transmembrane region" description="Helical" evidence="10">
    <location>
        <begin position="114"/>
        <end position="134"/>
    </location>
</feature>
<dbReference type="GO" id="GO:0030148">
    <property type="term" value="P:sphingolipid biosynthetic process"/>
    <property type="evidence" value="ECO:0007669"/>
    <property type="project" value="TreeGrafter"/>
</dbReference>
<dbReference type="GO" id="GO:0042761">
    <property type="term" value="P:very long-chain fatty acid biosynthetic process"/>
    <property type="evidence" value="ECO:0007669"/>
    <property type="project" value="TreeGrafter"/>
</dbReference>
<feature type="transmembrane region" description="Helical" evidence="10">
    <location>
        <begin position="26"/>
        <end position="47"/>
    </location>
</feature>
<feature type="transmembrane region" description="Helical" evidence="10">
    <location>
        <begin position="204"/>
        <end position="222"/>
    </location>
</feature>
<evidence type="ECO:0000256" key="9">
    <source>
        <dbReference type="ARBA" id="ARBA00023160"/>
    </source>
</evidence>
<gene>
    <name evidence="11" type="ORF">ACAOBT_LOCUS23942</name>
</gene>
<dbReference type="GO" id="GO:0034626">
    <property type="term" value="P:fatty acid elongation, polyunsaturated fatty acid"/>
    <property type="evidence" value="ECO:0007669"/>
    <property type="project" value="TreeGrafter"/>
</dbReference>
<dbReference type="GO" id="GO:0034625">
    <property type="term" value="P:fatty acid elongation, monounsaturated fatty acid"/>
    <property type="evidence" value="ECO:0007669"/>
    <property type="project" value="TreeGrafter"/>
</dbReference>
<keyword evidence="9 10" id="KW-0275">Fatty acid biosynthesis</keyword>
<evidence type="ECO:0000256" key="2">
    <source>
        <dbReference type="ARBA" id="ARBA00022516"/>
    </source>
</evidence>
<dbReference type="Proteomes" id="UP001152888">
    <property type="component" value="Unassembled WGS sequence"/>
</dbReference>
<feature type="transmembrane region" description="Helical" evidence="10">
    <location>
        <begin position="68"/>
        <end position="88"/>
    </location>
</feature>
<sequence length="266" mass="31810">MSLILRKLCHYTWNWTSLGDSRIHELWILGKPVQIVAITTTYLYFVLKLGPQLMKNRKAFDIKMLMMVYNVLQIVLNAYIVYGCYSLLTESWVSWKCFPMEYSNSLHSRKALDLGQIFFLLKVFDLFDTVFFILRKSYRQVTFLHLYHHTCMLVGIWGGIQFVCGGESLWIGLVNATVHTIMFTYYFFAAYDPRWKDNLTAKKILTQLQLVQFLFFFLKFSYSFIQMDCDYPKIISYLFATQNLFMFCLFLDFYYKAYIRQKKNKE</sequence>
<evidence type="ECO:0000256" key="7">
    <source>
        <dbReference type="ARBA" id="ARBA00023098"/>
    </source>
</evidence>
<dbReference type="InterPro" id="IPR002076">
    <property type="entry name" value="ELO_fam"/>
</dbReference>
<keyword evidence="7 10" id="KW-0443">Lipid metabolism</keyword>
<feature type="transmembrane region" description="Helical" evidence="10">
    <location>
        <begin position="146"/>
        <end position="163"/>
    </location>
</feature>
<dbReference type="Pfam" id="PF01151">
    <property type="entry name" value="ELO"/>
    <property type="match status" value="1"/>
</dbReference>
<protein>
    <recommendedName>
        <fullName evidence="10">Elongation of very long chain fatty acids protein</fullName>
        <ecNumber evidence="10">2.3.1.199</ecNumber>
    </recommendedName>
    <alternativeName>
        <fullName evidence="10">Very-long-chain 3-oxoacyl-CoA synthase</fullName>
    </alternativeName>
</protein>
<keyword evidence="8 10" id="KW-0472">Membrane</keyword>
<feature type="transmembrane region" description="Helical" evidence="10">
    <location>
        <begin position="169"/>
        <end position="192"/>
    </location>
</feature>
<dbReference type="GO" id="GO:0005789">
    <property type="term" value="C:endoplasmic reticulum membrane"/>
    <property type="evidence" value="ECO:0007669"/>
    <property type="project" value="TreeGrafter"/>
</dbReference>
<evidence type="ECO:0000256" key="1">
    <source>
        <dbReference type="ARBA" id="ARBA00004141"/>
    </source>
</evidence>
<dbReference type="EMBL" id="CAKOFQ010007302">
    <property type="protein sequence ID" value="CAH1997748.1"/>
    <property type="molecule type" value="Genomic_DNA"/>
</dbReference>
<comment type="subcellular location">
    <subcellularLocation>
        <location evidence="1">Membrane</location>
        <topology evidence="1">Multi-pass membrane protein</topology>
    </subcellularLocation>
</comment>
<dbReference type="PANTHER" id="PTHR11157:SF21">
    <property type="entry name" value="ELONGATION OF VERY LONG CHAIN FATTY ACIDS PROTEIN"/>
    <property type="match status" value="1"/>
</dbReference>
<dbReference type="GO" id="GO:0009922">
    <property type="term" value="F:fatty acid elongase activity"/>
    <property type="evidence" value="ECO:0007669"/>
    <property type="project" value="UniProtKB-EC"/>
</dbReference>
<comment type="catalytic activity">
    <reaction evidence="10">
        <text>a very-long-chain acyl-CoA + malonyl-CoA + H(+) = a very-long-chain 3-oxoacyl-CoA + CO2 + CoA</text>
        <dbReference type="Rhea" id="RHEA:32727"/>
        <dbReference type="ChEBI" id="CHEBI:15378"/>
        <dbReference type="ChEBI" id="CHEBI:16526"/>
        <dbReference type="ChEBI" id="CHEBI:57287"/>
        <dbReference type="ChEBI" id="CHEBI:57384"/>
        <dbReference type="ChEBI" id="CHEBI:90725"/>
        <dbReference type="ChEBI" id="CHEBI:90736"/>
        <dbReference type="EC" id="2.3.1.199"/>
    </reaction>
</comment>
<keyword evidence="12" id="KW-1185">Reference proteome</keyword>
<reference evidence="11" key="1">
    <citation type="submission" date="2022-03" db="EMBL/GenBank/DDBJ databases">
        <authorList>
            <person name="Sayadi A."/>
        </authorList>
    </citation>
    <scope>NUCLEOTIDE SEQUENCE</scope>
</reference>
<accession>A0A9P0PUM8</accession>
<proteinExistence type="inferred from homology"/>
<keyword evidence="6 10" id="KW-1133">Transmembrane helix</keyword>
<dbReference type="EC" id="2.3.1.199" evidence="10"/>
<keyword evidence="5 10" id="KW-0276">Fatty acid metabolism</keyword>
<dbReference type="GO" id="GO:0019367">
    <property type="term" value="P:fatty acid elongation, saturated fatty acid"/>
    <property type="evidence" value="ECO:0007669"/>
    <property type="project" value="TreeGrafter"/>
</dbReference>
<dbReference type="PANTHER" id="PTHR11157">
    <property type="entry name" value="FATTY ACID ACYL TRANSFERASE-RELATED"/>
    <property type="match status" value="1"/>
</dbReference>
<feature type="transmembrane region" description="Helical" evidence="10">
    <location>
        <begin position="234"/>
        <end position="255"/>
    </location>
</feature>
<keyword evidence="4 10" id="KW-0812">Transmembrane</keyword>
<organism evidence="11 12">
    <name type="scientific">Acanthoscelides obtectus</name>
    <name type="common">Bean weevil</name>
    <name type="synonym">Bruchus obtectus</name>
    <dbReference type="NCBI Taxonomy" id="200917"/>
    <lineage>
        <taxon>Eukaryota</taxon>
        <taxon>Metazoa</taxon>
        <taxon>Ecdysozoa</taxon>
        <taxon>Arthropoda</taxon>
        <taxon>Hexapoda</taxon>
        <taxon>Insecta</taxon>
        <taxon>Pterygota</taxon>
        <taxon>Neoptera</taxon>
        <taxon>Endopterygota</taxon>
        <taxon>Coleoptera</taxon>
        <taxon>Polyphaga</taxon>
        <taxon>Cucujiformia</taxon>
        <taxon>Chrysomeloidea</taxon>
        <taxon>Chrysomelidae</taxon>
        <taxon>Bruchinae</taxon>
        <taxon>Bruchini</taxon>
        <taxon>Acanthoscelides</taxon>
    </lineage>
</organism>
<evidence type="ECO:0000256" key="10">
    <source>
        <dbReference type="RuleBase" id="RU361115"/>
    </source>
</evidence>
<dbReference type="OrthoDB" id="434092at2759"/>
<keyword evidence="3 10" id="KW-0808">Transferase</keyword>
<evidence type="ECO:0000313" key="11">
    <source>
        <dbReference type="EMBL" id="CAH1997748.1"/>
    </source>
</evidence>
<evidence type="ECO:0000256" key="3">
    <source>
        <dbReference type="ARBA" id="ARBA00022679"/>
    </source>
</evidence>
<evidence type="ECO:0000313" key="12">
    <source>
        <dbReference type="Proteomes" id="UP001152888"/>
    </source>
</evidence>